<keyword evidence="6" id="KW-0282">Flagellum</keyword>
<dbReference type="GO" id="GO:0005930">
    <property type="term" value="C:axoneme"/>
    <property type="evidence" value="ECO:0007669"/>
    <property type="project" value="TreeGrafter"/>
</dbReference>
<evidence type="ECO:0000256" key="1">
    <source>
        <dbReference type="ARBA" id="ARBA00004141"/>
    </source>
</evidence>
<evidence type="ECO:0000313" key="16">
    <source>
        <dbReference type="EMBL" id="KAK9514652.1"/>
    </source>
</evidence>
<comment type="similarity">
    <text evidence="13">Belongs to the flagellar radial spoke RSP9 family.</text>
</comment>
<gene>
    <name evidence="16" type="ORF">VZT92_025355</name>
</gene>
<evidence type="ECO:0000256" key="13">
    <source>
        <dbReference type="ARBA" id="ARBA00038319"/>
    </source>
</evidence>
<comment type="subcellular location">
    <subcellularLocation>
        <location evidence="12">Cell projection</location>
        <location evidence="12">Kinocilium</location>
    </subcellularLocation>
    <subcellularLocation>
        <location evidence="2">Cytoplasm</location>
        <location evidence="2">Cytoskeleton</location>
        <location evidence="2">Flagellum axoneme</location>
    </subcellularLocation>
    <subcellularLocation>
        <location evidence="1">Membrane</location>
        <topology evidence="1">Multi-pass membrane protein</topology>
    </subcellularLocation>
</comment>
<keyword evidence="10" id="KW-0206">Cytoskeleton</keyword>
<evidence type="ECO:0000256" key="5">
    <source>
        <dbReference type="ARBA" id="ARBA00022794"/>
    </source>
</evidence>
<evidence type="ECO:0000256" key="4">
    <source>
        <dbReference type="ARBA" id="ARBA00022692"/>
    </source>
</evidence>
<keyword evidence="17" id="KW-1185">Reference proteome</keyword>
<protein>
    <recommendedName>
        <fullName evidence="14">Radial spoke head protein 9 homolog</fullName>
    </recommendedName>
</protein>
<dbReference type="Proteomes" id="UP001488805">
    <property type="component" value="Unassembled WGS sequence"/>
</dbReference>
<evidence type="ECO:0000256" key="11">
    <source>
        <dbReference type="ARBA" id="ARBA00023273"/>
    </source>
</evidence>
<evidence type="ECO:0000256" key="6">
    <source>
        <dbReference type="ARBA" id="ARBA00022846"/>
    </source>
</evidence>
<dbReference type="GO" id="GO:0044458">
    <property type="term" value="P:motile cilium assembly"/>
    <property type="evidence" value="ECO:0007669"/>
    <property type="project" value="TreeGrafter"/>
</dbReference>
<evidence type="ECO:0000256" key="8">
    <source>
        <dbReference type="ARBA" id="ARBA00023069"/>
    </source>
</evidence>
<proteinExistence type="inferred from homology"/>
<reference evidence="16 17" key="1">
    <citation type="journal article" date="2024" name="Genome Biol. Evol.">
        <title>Chromosome-level genome assembly of the viviparous eelpout Zoarces viviparus.</title>
        <authorList>
            <person name="Fuhrmann N."/>
            <person name="Brasseur M.V."/>
            <person name="Bakowski C.E."/>
            <person name="Podsiadlowski L."/>
            <person name="Prost S."/>
            <person name="Krehenwinkel H."/>
            <person name="Mayer C."/>
        </authorList>
    </citation>
    <scope>NUCLEOTIDE SEQUENCE [LARGE SCALE GENOMIC DNA]</scope>
    <source>
        <strain evidence="16">NO-MEL_2022_Ind0_liver</strain>
    </source>
</reference>
<dbReference type="InterPro" id="IPR055316">
    <property type="entry name" value="RSP9"/>
</dbReference>
<keyword evidence="5" id="KW-0970">Cilium biogenesis/degradation</keyword>
<evidence type="ECO:0000256" key="10">
    <source>
        <dbReference type="ARBA" id="ARBA00023212"/>
    </source>
</evidence>
<dbReference type="GO" id="GO:0035082">
    <property type="term" value="P:axoneme assembly"/>
    <property type="evidence" value="ECO:0007669"/>
    <property type="project" value="InterPro"/>
</dbReference>
<keyword evidence="9 15" id="KW-0472">Membrane</keyword>
<dbReference type="EMBL" id="JBCEZU010000586">
    <property type="protein sequence ID" value="KAK9514652.1"/>
    <property type="molecule type" value="Genomic_DNA"/>
</dbReference>
<accession>A0AAW1DX03</accession>
<dbReference type="GO" id="GO:0016020">
    <property type="term" value="C:membrane"/>
    <property type="evidence" value="ECO:0007669"/>
    <property type="project" value="UniProtKB-SubCell"/>
</dbReference>
<dbReference type="AlphaFoldDB" id="A0AAW1DX03"/>
<evidence type="ECO:0000256" key="14">
    <source>
        <dbReference type="ARBA" id="ARBA00041080"/>
    </source>
</evidence>
<dbReference type="InterPro" id="IPR019372">
    <property type="entry name" value="LHFPL"/>
</dbReference>
<evidence type="ECO:0000256" key="9">
    <source>
        <dbReference type="ARBA" id="ARBA00023136"/>
    </source>
</evidence>
<organism evidence="16 17">
    <name type="scientific">Zoarces viviparus</name>
    <name type="common">Viviparous eelpout</name>
    <name type="synonym">Blennius viviparus</name>
    <dbReference type="NCBI Taxonomy" id="48416"/>
    <lineage>
        <taxon>Eukaryota</taxon>
        <taxon>Metazoa</taxon>
        <taxon>Chordata</taxon>
        <taxon>Craniata</taxon>
        <taxon>Vertebrata</taxon>
        <taxon>Euteleostomi</taxon>
        <taxon>Actinopterygii</taxon>
        <taxon>Neopterygii</taxon>
        <taxon>Teleostei</taxon>
        <taxon>Neoteleostei</taxon>
        <taxon>Acanthomorphata</taxon>
        <taxon>Eupercaria</taxon>
        <taxon>Perciformes</taxon>
        <taxon>Cottioidei</taxon>
        <taxon>Zoarcales</taxon>
        <taxon>Zoarcidae</taxon>
        <taxon>Zoarcinae</taxon>
        <taxon>Zoarces</taxon>
    </lineage>
</organism>
<dbReference type="PANTHER" id="PTHR22069:SF0">
    <property type="entry name" value="RADIAL SPOKE HEAD PROTEIN 9 HOMOLOG"/>
    <property type="match status" value="1"/>
</dbReference>
<evidence type="ECO:0000256" key="2">
    <source>
        <dbReference type="ARBA" id="ARBA00004611"/>
    </source>
</evidence>
<dbReference type="GO" id="GO:0060091">
    <property type="term" value="C:kinocilium"/>
    <property type="evidence" value="ECO:0007669"/>
    <property type="project" value="UniProtKB-SubCell"/>
</dbReference>
<keyword evidence="8" id="KW-0969">Cilium</keyword>
<evidence type="ECO:0000256" key="3">
    <source>
        <dbReference type="ARBA" id="ARBA00022490"/>
    </source>
</evidence>
<comment type="caution">
    <text evidence="16">The sequence shown here is derived from an EMBL/GenBank/DDBJ whole genome shotgun (WGS) entry which is preliminary data.</text>
</comment>
<keyword evidence="7 15" id="KW-1133">Transmembrane helix</keyword>
<evidence type="ECO:0000256" key="7">
    <source>
        <dbReference type="ARBA" id="ARBA00022989"/>
    </source>
</evidence>
<keyword evidence="11" id="KW-0966">Cell projection</keyword>
<feature type="transmembrane region" description="Helical" evidence="15">
    <location>
        <begin position="96"/>
        <end position="119"/>
    </location>
</feature>
<evidence type="ECO:0000313" key="17">
    <source>
        <dbReference type="Proteomes" id="UP001488805"/>
    </source>
</evidence>
<evidence type="ECO:0000256" key="12">
    <source>
        <dbReference type="ARBA" id="ARBA00037822"/>
    </source>
</evidence>
<dbReference type="Pfam" id="PF10242">
    <property type="entry name" value="L_HMGIC_fpl"/>
    <property type="match status" value="1"/>
</dbReference>
<evidence type="ECO:0000256" key="15">
    <source>
        <dbReference type="SAM" id="Phobius"/>
    </source>
</evidence>
<sequence length="141" mass="15757">MVLLKKNYKFHRVLFWGKILGIKKDYFIAQGRGEDEMQGKKYLYSFNCMDWFLLPLATDSMIKEVTKAAKSRFIGDPSAMENEVGSFSPGNCSVHWAYILAMLGILDAAILATLAFVLANRQDALLPPDAKDVTTGLLMSV</sequence>
<dbReference type="PANTHER" id="PTHR22069">
    <property type="entry name" value="MITOCHONDRIAL RIBOSOMAL PROTEIN S18"/>
    <property type="match status" value="1"/>
</dbReference>
<keyword evidence="4 15" id="KW-0812">Transmembrane</keyword>
<keyword evidence="3" id="KW-0963">Cytoplasm</keyword>
<dbReference type="GO" id="GO:0060294">
    <property type="term" value="P:cilium movement involved in cell motility"/>
    <property type="evidence" value="ECO:0007669"/>
    <property type="project" value="TreeGrafter"/>
</dbReference>
<name>A0AAW1DX03_ZOAVI</name>